<dbReference type="GO" id="GO:0016020">
    <property type="term" value="C:membrane"/>
    <property type="evidence" value="ECO:0007669"/>
    <property type="project" value="UniProtKB-SubCell"/>
</dbReference>
<gene>
    <name evidence="12" type="ORF">niasHS_004765</name>
</gene>
<evidence type="ECO:0000259" key="10">
    <source>
        <dbReference type="PROSITE" id="PS50836"/>
    </source>
</evidence>
<keyword evidence="6 8" id="KW-0472">Membrane</keyword>
<feature type="transmembrane region" description="Helical" evidence="8">
    <location>
        <begin position="469"/>
        <end position="491"/>
    </location>
</feature>
<evidence type="ECO:0000256" key="1">
    <source>
        <dbReference type="ARBA" id="ARBA00004370"/>
    </source>
</evidence>
<evidence type="ECO:0008006" key="14">
    <source>
        <dbReference type="Google" id="ProtNLM"/>
    </source>
</evidence>
<dbReference type="AlphaFoldDB" id="A0ABD2JVA8"/>
<dbReference type="CDD" id="cd08760">
    <property type="entry name" value="Cyt_b561_FRRS1_like"/>
    <property type="match status" value="1"/>
</dbReference>
<evidence type="ECO:0000313" key="12">
    <source>
        <dbReference type="EMBL" id="KAL3094581.1"/>
    </source>
</evidence>
<evidence type="ECO:0000256" key="4">
    <source>
        <dbReference type="ARBA" id="ARBA00022982"/>
    </source>
</evidence>
<proteinExistence type="predicted"/>
<evidence type="ECO:0000256" key="8">
    <source>
        <dbReference type="SAM" id="Phobius"/>
    </source>
</evidence>
<comment type="caution">
    <text evidence="12">The sequence shown here is derived from an EMBL/GenBank/DDBJ whole genome shotgun (WGS) entry which is preliminary data.</text>
</comment>
<dbReference type="PANTHER" id="PTHR46902">
    <property type="entry name" value="DOMON DOMAIN-CONTAINING PROTEIN FRRS1L"/>
    <property type="match status" value="1"/>
</dbReference>
<dbReference type="Proteomes" id="UP001620645">
    <property type="component" value="Unassembled WGS sequence"/>
</dbReference>
<reference evidence="12 13" key="1">
    <citation type="submission" date="2024-10" db="EMBL/GenBank/DDBJ databases">
        <authorList>
            <person name="Kim D."/>
        </authorList>
    </citation>
    <scope>NUCLEOTIDE SEQUENCE [LARGE SCALE GENOMIC DNA]</scope>
    <source>
        <strain evidence="12">Taebaek</strain>
    </source>
</reference>
<evidence type="ECO:0000256" key="9">
    <source>
        <dbReference type="SAM" id="SignalP"/>
    </source>
</evidence>
<evidence type="ECO:0000313" key="13">
    <source>
        <dbReference type="Proteomes" id="UP001620645"/>
    </source>
</evidence>
<feature type="signal peptide" evidence="9">
    <location>
        <begin position="1"/>
        <end position="28"/>
    </location>
</feature>
<feature type="transmembrane region" description="Helical" evidence="8">
    <location>
        <begin position="367"/>
        <end position="388"/>
    </location>
</feature>
<comment type="subcellular location">
    <subcellularLocation>
        <location evidence="1">Membrane</location>
    </subcellularLocation>
</comment>
<accession>A0ABD2JVA8</accession>
<dbReference type="PROSITE" id="PS50939">
    <property type="entry name" value="CYTOCHROME_B561"/>
    <property type="match status" value="1"/>
</dbReference>
<feature type="domain" description="DOMON" evidence="10">
    <location>
        <begin position="56"/>
        <end position="184"/>
    </location>
</feature>
<protein>
    <recommendedName>
        <fullName evidence="14">Ferric-chelate reductase 1</fullName>
    </recommendedName>
</protein>
<organism evidence="12 13">
    <name type="scientific">Heterodera schachtii</name>
    <name type="common">Sugarbeet cyst nematode worm</name>
    <name type="synonym">Tylenchus schachtii</name>
    <dbReference type="NCBI Taxonomy" id="97005"/>
    <lineage>
        <taxon>Eukaryota</taxon>
        <taxon>Metazoa</taxon>
        <taxon>Ecdysozoa</taxon>
        <taxon>Nematoda</taxon>
        <taxon>Chromadorea</taxon>
        <taxon>Rhabditida</taxon>
        <taxon>Tylenchina</taxon>
        <taxon>Tylenchomorpha</taxon>
        <taxon>Tylenchoidea</taxon>
        <taxon>Heteroderidae</taxon>
        <taxon>Heteroderinae</taxon>
        <taxon>Heterodera</taxon>
    </lineage>
</organism>
<dbReference type="EMBL" id="JBICCN010000087">
    <property type="protein sequence ID" value="KAL3094581.1"/>
    <property type="molecule type" value="Genomic_DNA"/>
</dbReference>
<feature type="region of interest" description="Disordered" evidence="7">
    <location>
        <begin position="219"/>
        <end position="241"/>
    </location>
</feature>
<keyword evidence="4" id="KW-0249">Electron transport</keyword>
<feature type="transmembrane region" description="Helical" evidence="8">
    <location>
        <begin position="400"/>
        <end position="422"/>
    </location>
</feature>
<keyword evidence="3 8" id="KW-0812">Transmembrane</keyword>
<dbReference type="SMART" id="SM00665">
    <property type="entry name" value="B561"/>
    <property type="match status" value="1"/>
</dbReference>
<dbReference type="Gene3D" id="1.20.120.1770">
    <property type="match status" value="1"/>
</dbReference>
<feature type="transmembrane region" description="Helical" evidence="8">
    <location>
        <begin position="253"/>
        <end position="273"/>
    </location>
</feature>
<name>A0ABD2JVA8_HETSC</name>
<feature type="domain" description="Cytochrome b561" evidence="11">
    <location>
        <begin position="205"/>
        <end position="426"/>
    </location>
</feature>
<dbReference type="InterPro" id="IPR006593">
    <property type="entry name" value="Cyt_b561/ferric_Rdtase_TM"/>
</dbReference>
<feature type="transmembrane region" description="Helical" evidence="8">
    <location>
        <begin position="325"/>
        <end position="346"/>
    </location>
</feature>
<sequence>MFYRRIFALFSCIFVILFTLQFLPVIDGMQFDVAQCGHSKRCEFGGCAPGKAQNAASCAYLFSMEPEGPDSVQMEIYTRRNAPDVKYVAVAFSDDTQMGDDAVTYCVLTGNGRVEARLSVNPANTKNNVPAPAGAENGFLELLEGKADDNGIYCKFRQHSNNGPGKNLARPNLHKPYYLFLAKGPAEEAHTIGIHSLDSDDHAAFPHISARPIVPLDASSLNKQPKQPQQQQQQPPQNHGHGGGLTLIDVHGIMMVIAWLCLTSVALYSARFMRSAWPHTTIMGLKIWFHIHRTLNFLSVIVMVVSVLLVVLFKGRWTGPWFGDIQIGWGAWHSLAGAASVFLALTQPFGALFRCGIDHPKRPLFNWAHRGVGLTAFVLALFSIFVALWKFKSHFALANFALWLLIIFYFVAFLIILASEVLRSAEMKEHRRLDGIEMQTRVRGTTPSDAYYYHNKKNFSSKLSSIRKVLFIVSTLLCVGVSLLLVLLILLH</sequence>
<feature type="chain" id="PRO_5044751140" description="Ferric-chelate reductase 1" evidence="9">
    <location>
        <begin position="29"/>
        <end position="492"/>
    </location>
</feature>
<keyword evidence="13" id="KW-1185">Reference proteome</keyword>
<dbReference type="Pfam" id="PF03351">
    <property type="entry name" value="DOMON"/>
    <property type="match status" value="1"/>
</dbReference>
<keyword evidence="5 8" id="KW-1133">Transmembrane helix</keyword>
<keyword evidence="2" id="KW-0813">Transport</keyword>
<evidence type="ECO:0000259" key="11">
    <source>
        <dbReference type="PROSITE" id="PS50939"/>
    </source>
</evidence>
<keyword evidence="9" id="KW-0732">Signal</keyword>
<feature type="transmembrane region" description="Helical" evidence="8">
    <location>
        <begin position="294"/>
        <end position="313"/>
    </location>
</feature>
<dbReference type="PANTHER" id="PTHR46902:SF1">
    <property type="entry name" value="DOMON DOMAIN-CONTAINING PROTEIN FRRS1L"/>
    <property type="match status" value="1"/>
</dbReference>
<evidence type="ECO:0000256" key="3">
    <source>
        <dbReference type="ARBA" id="ARBA00022692"/>
    </source>
</evidence>
<evidence type="ECO:0000256" key="2">
    <source>
        <dbReference type="ARBA" id="ARBA00022448"/>
    </source>
</evidence>
<dbReference type="InterPro" id="IPR042789">
    <property type="entry name" value="FRRS1L"/>
</dbReference>
<feature type="compositionally biased region" description="Low complexity" evidence="7">
    <location>
        <begin position="223"/>
        <end position="237"/>
    </location>
</feature>
<dbReference type="PROSITE" id="PS50836">
    <property type="entry name" value="DOMON"/>
    <property type="match status" value="1"/>
</dbReference>
<dbReference type="InterPro" id="IPR005018">
    <property type="entry name" value="DOMON_domain"/>
</dbReference>
<evidence type="ECO:0000256" key="7">
    <source>
        <dbReference type="SAM" id="MobiDB-lite"/>
    </source>
</evidence>
<evidence type="ECO:0000256" key="6">
    <source>
        <dbReference type="ARBA" id="ARBA00023136"/>
    </source>
</evidence>
<evidence type="ECO:0000256" key="5">
    <source>
        <dbReference type="ARBA" id="ARBA00022989"/>
    </source>
</evidence>